<evidence type="ECO:0000313" key="7">
    <source>
        <dbReference type="Proteomes" id="UP000663859"/>
    </source>
</evidence>
<proteinExistence type="inferred from homology"/>
<dbReference type="EMBL" id="CAJNOB010000003">
    <property type="protein sequence ID" value="CAF0691928.1"/>
    <property type="molecule type" value="Genomic_DNA"/>
</dbReference>
<evidence type="ECO:0000256" key="3">
    <source>
        <dbReference type="ARBA" id="ARBA00022741"/>
    </source>
</evidence>
<name>A0A8J2BGL4_9BACT</name>
<dbReference type="Pfam" id="PF00005">
    <property type="entry name" value="ABC_tran"/>
    <property type="match status" value="1"/>
</dbReference>
<dbReference type="InterPro" id="IPR003439">
    <property type="entry name" value="ABC_transporter-like_ATP-bd"/>
</dbReference>
<dbReference type="SUPFAM" id="SSF52540">
    <property type="entry name" value="P-loop containing nucleoside triphosphate hydrolases"/>
    <property type="match status" value="1"/>
</dbReference>
<evidence type="ECO:0000313" key="6">
    <source>
        <dbReference type="EMBL" id="CAF0691928.1"/>
    </source>
</evidence>
<evidence type="ECO:0000256" key="2">
    <source>
        <dbReference type="ARBA" id="ARBA00022448"/>
    </source>
</evidence>
<dbReference type="Gene3D" id="3.40.50.300">
    <property type="entry name" value="P-loop containing nucleotide triphosphate hydrolases"/>
    <property type="match status" value="1"/>
</dbReference>
<evidence type="ECO:0000256" key="4">
    <source>
        <dbReference type="ARBA" id="ARBA00022840"/>
    </source>
</evidence>
<keyword evidence="4" id="KW-0067">ATP-binding</keyword>
<keyword evidence="7" id="KW-1185">Reference proteome</keyword>
<dbReference type="InterPro" id="IPR027417">
    <property type="entry name" value="P-loop_NTPase"/>
</dbReference>
<organism evidence="6 7">
    <name type="scientific">Candidatus Methylacidithermus pantelleriae</name>
    <dbReference type="NCBI Taxonomy" id="2744239"/>
    <lineage>
        <taxon>Bacteria</taxon>
        <taxon>Pseudomonadati</taxon>
        <taxon>Verrucomicrobiota</taxon>
        <taxon>Methylacidiphilae</taxon>
        <taxon>Methylacidiphilales</taxon>
        <taxon>Methylacidiphilaceae</taxon>
        <taxon>Candidatus Methylacidithermus</taxon>
    </lineage>
</organism>
<protein>
    <submittedName>
        <fullName evidence="6">Zn(2(+)) ABC transporter ATP binding subunit</fullName>
    </submittedName>
</protein>
<accession>A0A8J2BGL4</accession>
<dbReference type="InterPro" id="IPR050153">
    <property type="entry name" value="Metal_Ion_Import_ABC"/>
</dbReference>
<evidence type="ECO:0000259" key="5">
    <source>
        <dbReference type="PROSITE" id="PS50893"/>
    </source>
</evidence>
<dbReference type="PANTHER" id="PTHR42734">
    <property type="entry name" value="METAL TRANSPORT SYSTEM ATP-BINDING PROTEIN TM_0124-RELATED"/>
    <property type="match status" value="1"/>
</dbReference>
<feature type="domain" description="ABC transporter" evidence="5">
    <location>
        <begin position="19"/>
        <end position="245"/>
    </location>
</feature>
<dbReference type="InterPro" id="IPR017871">
    <property type="entry name" value="ABC_transporter-like_CS"/>
</dbReference>
<dbReference type="AlphaFoldDB" id="A0A8J2BGL4"/>
<dbReference type="GO" id="GO:0005524">
    <property type="term" value="F:ATP binding"/>
    <property type="evidence" value="ECO:0007669"/>
    <property type="project" value="UniProtKB-KW"/>
</dbReference>
<dbReference type="Proteomes" id="UP000663859">
    <property type="component" value="Unassembled WGS sequence"/>
</dbReference>
<comment type="caution">
    <text evidence="6">The sequence shown here is derived from an EMBL/GenBank/DDBJ whole genome shotgun (WGS) entry which is preliminary data.</text>
</comment>
<dbReference type="RefSeq" id="WP_174582746.1">
    <property type="nucleotide sequence ID" value="NZ_CAJNOB010000003.1"/>
</dbReference>
<dbReference type="PROSITE" id="PS00211">
    <property type="entry name" value="ABC_TRANSPORTER_1"/>
    <property type="match status" value="1"/>
</dbReference>
<comment type="similarity">
    <text evidence="1">Belongs to the ABC transporter superfamily.</text>
</comment>
<dbReference type="SMART" id="SM00382">
    <property type="entry name" value="AAA"/>
    <property type="match status" value="1"/>
</dbReference>
<keyword evidence="3" id="KW-0547">Nucleotide-binding</keyword>
<gene>
    <name evidence="6" type="primary">znuC</name>
    <name evidence="6" type="ORF">MPNT_110026</name>
</gene>
<dbReference type="InterPro" id="IPR003593">
    <property type="entry name" value="AAA+_ATPase"/>
</dbReference>
<evidence type="ECO:0000256" key="1">
    <source>
        <dbReference type="ARBA" id="ARBA00005417"/>
    </source>
</evidence>
<reference evidence="6" key="1">
    <citation type="submission" date="2021-02" db="EMBL/GenBank/DDBJ databases">
        <authorList>
            <person name="Cremers G."/>
            <person name="Picone N."/>
        </authorList>
    </citation>
    <scope>NUCLEOTIDE SEQUENCE</scope>
    <source>
        <strain evidence="6">PQ17</strain>
    </source>
</reference>
<keyword evidence="2" id="KW-0813">Transport</keyword>
<dbReference type="GO" id="GO:0016887">
    <property type="term" value="F:ATP hydrolysis activity"/>
    <property type="evidence" value="ECO:0007669"/>
    <property type="project" value="InterPro"/>
</dbReference>
<sequence length="249" mass="27330">MIRNVSVGRRPSGSFEYVLRLAHLTGGYRSFVAFEDVSFELYPGEIVSLIGPNGAGKSALLKCIAGILPPFSGRIEWGKEITLGYLPQGVKMDRSLPIKVREFLSLRLAPQAFSLFQPLAFDDRWKQSLEKLGVGYLAERTLNELSGGELQLVLLASVLAKRPGLLLLDEPFSGMGPGSQKDLGEVLAQLREEEGVATLLVSHDLHLVHHISDRIYCLNRTLCCQGTPSEVLKEDNLAKVYGRRIGALG</sequence>
<dbReference type="PROSITE" id="PS50893">
    <property type="entry name" value="ABC_TRANSPORTER_2"/>
    <property type="match status" value="1"/>
</dbReference>
<dbReference type="PANTHER" id="PTHR42734:SF17">
    <property type="entry name" value="METAL TRANSPORT SYSTEM ATP-BINDING PROTEIN TM_0124-RELATED"/>
    <property type="match status" value="1"/>
</dbReference>